<dbReference type="EMBL" id="GBXM01076519">
    <property type="protein sequence ID" value="JAH32058.1"/>
    <property type="molecule type" value="Transcribed_RNA"/>
</dbReference>
<dbReference type="AlphaFoldDB" id="A0A0E9RUV5"/>
<reference evidence="1" key="1">
    <citation type="submission" date="2014-11" db="EMBL/GenBank/DDBJ databases">
        <authorList>
            <person name="Amaro Gonzalez C."/>
        </authorList>
    </citation>
    <scope>NUCLEOTIDE SEQUENCE</scope>
</reference>
<sequence>MAYPLGIQCYHPDIGNMIVRENKMTVSQDGRLLR</sequence>
<evidence type="ECO:0000313" key="1">
    <source>
        <dbReference type="EMBL" id="JAH32058.1"/>
    </source>
</evidence>
<accession>A0A0E9RUV5</accession>
<name>A0A0E9RUV5_ANGAN</name>
<reference evidence="1" key="2">
    <citation type="journal article" date="2015" name="Fish Shellfish Immunol.">
        <title>Early steps in the European eel (Anguilla anguilla)-Vibrio vulnificus interaction in the gills: Role of the RtxA13 toxin.</title>
        <authorList>
            <person name="Callol A."/>
            <person name="Pajuelo D."/>
            <person name="Ebbesson L."/>
            <person name="Teles M."/>
            <person name="MacKenzie S."/>
            <person name="Amaro C."/>
        </authorList>
    </citation>
    <scope>NUCLEOTIDE SEQUENCE</scope>
</reference>
<protein>
    <submittedName>
        <fullName evidence="1">Uncharacterized protein</fullName>
    </submittedName>
</protein>
<dbReference type="EMBL" id="GBXM01073541">
    <property type="protein sequence ID" value="JAH35036.1"/>
    <property type="molecule type" value="Transcribed_RNA"/>
</dbReference>
<proteinExistence type="predicted"/>
<organism evidence="1">
    <name type="scientific">Anguilla anguilla</name>
    <name type="common">European freshwater eel</name>
    <name type="synonym">Muraena anguilla</name>
    <dbReference type="NCBI Taxonomy" id="7936"/>
    <lineage>
        <taxon>Eukaryota</taxon>
        <taxon>Metazoa</taxon>
        <taxon>Chordata</taxon>
        <taxon>Craniata</taxon>
        <taxon>Vertebrata</taxon>
        <taxon>Euteleostomi</taxon>
        <taxon>Actinopterygii</taxon>
        <taxon>Neopterygii</taxon>
        <taxon>Teleostei</taxon>
        <taxon>Anguilliformes</taxon>
        <taxon>Anguillidae</taxon>
        <taxon>Anguilla</taxon>
    </lineage>
</organism>